<dbReference type="Proteomes" id="UP001151760">
    <property type="component" value="Unassembled WGS sequence"/>
</dbReference>
<keyword evidence="1" id="KW-0808">Transferase</keyword>
<dbReference type="PANTHER" id="PTHR37984">
    <property type="entry name" value="PROTEIN CBG26694"/>
    <property type="match status" value="1"/>
</dbReference>
<sequence length="231" mass="27247">MTAPKKKTFKAEENFMEEWIKHLKYVLMELIVLRIEVGYHFLVIGGIDYHEFWKSLQYALGTQLDMSTAYHPKTDGQSERTIQTHEDMLRAYVIDFGKGWGKHLPLVEFSYNNTLLCQHYGSTFEDTLWSKCRSPIGGRSLRCVARDRQRSYANVRRKPLEFQVGYRVIKSLSDESLVIPMKELWLDDKLNFVEEPVEIMDREVKQLKQSCILISPKYDETLKKRTKIKWG</sequence>
<dbReference type="PANTHER" id="PTHR37984:SF15">
    <property type="entry name" value="INTEGRASE CATALYTIC DOMAIN-CONTAINING PROTEIN"/>
    <property type="match status" value="1"/>
</dbReference>
<dbReference type="InterPro" id="IPR036397">
    <property type="entry name" value="RNaseH_sf"/>
</dbReference>
<proteinExistence type="predicted"/>
<name>A0ABQ5HDQ4_9ASTR</name>
<comment type="caution">
    <text evidence="1">The sequence shown here is derived from an EMBL/GenBank/DDBJ whole genome shotgun (WGS) entry which is preliminary data.</text>
</comment>
<protein>
    <submittedName>
        <fullName evidence="1">Reverse transcriptase domain-containing protein</fullName>
    </submittedName>
</protein>
<accession>A0ABQ5HDQ4</accession>
<dbReference type="EMBL" id="BQNB010019500">
    <property type="protein sequence ID" value="GJT85948.1"/>
    <property type="molecule type" value="Genomic_DNA"/>
</dbReference>
<evidence type="ECO:0000313" key="2">
    <source>
        <dbReference type="Proteomes" id="UP001151760"/>
    </source>
</evidence>
<keyword evidence="2" id="KW-1185">Reference proteome</keyword>
<gene>
    <name evidence="1" type="ORF">Tco_1067665</name>
</gene>
<dbReference type="Gene3D" id="3.30.420.10">
    <property type="entry name" value="Ribonuclease H-like superfamily/Ribonuclease H"/>
    <property type="match status" value="1"/>
</dbReference>
<keyword evidence="1" id="KW-0548">Nucleotidyltransferase</keyword>
<evidence type="ECO:0000313" key="1">
    <source>
        <dbReference type="EMBL" id="GJT85948.1"/>
    </source>
</evidence>
<reference evidence="1" key="1">
    <citation type="journal article" date="2022" name="Int. J. Mol. Sci.">
        <title>Draft Genome of Tanacetum Coccineum: Genomic Comparison of Closely Related Tanacetum-Family Plants.</title>
        <authorList>
            <person name="Yamashiro T."/>
            <person name="Shiraishi A."/>
            <person name="Nakayama K."/>
            <person name="Satake H."/>
        </authorList>
    </citation>
    <scope>NUCLEOTIDE SEQUENCE</scope>
</reference>
<dbReference type="InterPro" id="IPR012337">
    <property type="entry name" value="RNaseH-like_sf"/>
</dbReference>
<dbReference type="GO" id="GO:0003964">
    <property type="term" value="F:RNA-directed DNA polymerase activity"/>
    <property type="evidence" value="ECO:0007669"/>
    <property type="project" value="UniProtKB-KW"/>
</dbReference>
<dbReference type="SUPFAM" id="SSF53098">
    <property type="entry name" value="Ribonuclease H-like"/>
    <property type="match status" value="1"/>
</dbReference>
<organism evidence="1 2">
    <name type="scientific">Tanacetum coccineum</name>
    <dbReference type="NCBI Taxonomy" id="301880"/>
    <lineage>
        <taxon>Eukaryota</taxon>
        <taxon>Viridiplantae</taxon>
        <taxon>Streptophyta</taxon>
        <taxon>Embryophyta</taxon>
        <taxon>Tracheophyta</taxon>
        <taxon>Spermatophyta</taxon>
        <taxon>Magnoliopsida</taxon>
        <taxon>eudicotyledons</taxon>
        <taxon>Gunneridae</taxon>
        <taxon>Pentapetalae</taxon>
        <taxon>asterids</taxon>
        <taxon>campanulids</taxon>
        <taxon>Asterales</taxon>
        <taxon>Asteraceae</taxon>
        <taxon>Asteroideae</taxon>
        <taxon>Anthemideae</taxon>
        <taxon>Anthemidinae</taxon>
        <taxon>Tanacetum</taxon>
    </lineage>
</organism>
<reference evidence="1" key="2">
    <citation type="submission" date="2022-01" db="EMBL/GenBank/DDBJ databases">
        <authorList>
            <person name="Yamashiro T."/>
            <person name="Shiraishi A."/>
            <person name="Satake H."/>
            <person name="Nakayama K."/>
        </authorList>
    </citation>
    <scope>NUCLEOTIDE SEQUENCE</scope>
</reference>
<keyword evidence="1" id="KW-0695">RNA-directed DNA polymerase</keyword>
<dbReference type="InterPro" id="IPR050951">
    <property type="entry name" value="Retrovirus_Pol_polyprotein"/>
</dbReference>